<gene>
    <name evidence="6" type="ORF">ACFLIM_04720</name>
</gene>
<keyword evidence="4" id="KW-0503">Monooxygenase</keyword>
<evidence type="ECO:0000313" key="6">
    <source>
        <dbReference type="EMBL" id="MFG1702476.1"/>
    </source>
</evidence>
<sequence length="273" mass="29844">MRISLNITNYSYDSIRDRLVGVVSAADEAGIDTVWVSDHLVQADPTASFEEPMLEAYTTLGYLAAVTRRVRLGAMVTAATFRAPALLVKAVTTLDTLSGGRAWLGIGAGYQQEEARAMGLDLPPVAERFERLEETLQIADRMWSGDESPYAGKHYRLDRPLGHPRPARRPKVLIGGAGEQKTLRLVAQYADACNLFDVPGGIRPKLDVLARHCEAVGRPYGEIEKTVSTLAETLPERIEELAEQGAEHVIVITRGLWTEERVAALAPIVRTAG</sequence>
<evidence type="ECO:0000313" key="7">
    <source>
        <dbReference type="Proteomes" id="UP001603978"/>
    </source>
</evidence>
<keyword evidence="3 6" id="KW-0560">Oxidoreductase</keyword>
<dbReference type="PANTHER" id="PTHR42847:SF4">
    <property type="entry name" value="ALKANESULFONATE MONOOXYGENASE-RELATED"/>
    <property type="match status" value="1"/>
</dbReference>
<dbReference type="GO" id="GO:0016491">
    <property type="term" value="F:oxidoreductase activity"/>
    <property type="evidence" value="ECO:0007669"/>
    <property type="project" value="UniProtKB-KW"/>
</dbReference>
<accession>A0ABW7A7F5</accession>
<keyword evidence="2" id="KW-0288">FMN</keyword>
<name>A0ABW7A7F5_9ACTN</name>
<protein>
    <submittedName>
        <fullName evidence="6">LLM class F420-dependent oxidoreductase</fullName>
        <ecNumber evidence="6">1.-.-.-</ecNumber>
    </submittedName>
</protein>
<evidence type="ECO:0000256" key="3">
    <source>
        <dbReference type="ARBA" id="ARBA00023002"/>
    </source>
</evidence>
<dbReference type="Pfam" id="PF00296">
    <property type="entry name" value="Bac_luciferase"/>
    <property type="match status" value="1"/>
</dbReference>
<dbReference type="EMBL" id="JBICRM010000002">
    <property type="protein sequence ID" value="MFG1702476.1"/>
    <property type="molecule type" value="Genomic_DNA"/>
</dbReference>
<dbReference type="InterPro" id="IPR036661">
    <property type="entry name" value="Luciferase-like_sf"/>
</dbReference>
<feature type="domain" description="Luciferase-like" evidence="5">
    <location>
        <begin position="17"/>
        <end position="229"/>
    </location>
</feature>
<keyword evidence="7" id="KW-1185">Reference proteome</keyword>
<organism evidence="6 7">
    <name type="scientific">Nonomuraea marmarensis</name>
    <dbReference type="NCBI Taxonomy" id="3351344"/>
    <lineage>
        <taxon>Bacteria</taxon>
        <taxon>Bacillati</taxon>
        <taxon>Actinomycetota</taxon>
        <taxon>Actinomycetes</taxon>
        <taxon>Streptosporangiales</taxon>
        <taxon>Streptosporangiaceae</taxon>
        <taxon>Nonomuraea</taxon>
    </lineage>
</organism>
<dbReference type="Proteomes" id="UP001603978">
    <property type="component" value="Unassembled WGS sequence"/>
</dbReference>
<proteinExistence type="predicted"/>
<evidence type="ECO:0000256" key="4">
    <source>
        <dbReference type="ARBA" id="ARBA00023033"/>
    </source>
</evidence>
<dbReference type="SUPFAM" id="SSF51679">
    <property type="entry name" value="Bacterial luciferase-like"/>
    <property type="match status" value="1"/>
</dbReference>
<evidence type="ECO:0000256" key="1">
    <source>
        <dbReference type="ARBA" id="ARBA00022630"/>
    </source>
</evidence>
<reference evidence="6 7" key="1">
    <citation type="submission" date="2024-10" db="EMBL/GenBank/DDBJ databases">
        <authorList>
            <person name="Topkara A.R."/>
            <person name="Saygin H."/>
        </authorList>
    </citation>
    <scope>NUCLEOTIDE SEQUENCE [LARGE SCALE GENOMIC DNA]</scope>
    <source>
        <strain evidence="6 7">M3C6</strain>
    </source>
</reference>
<dbReference type="RefSeq" id="WP_393162242.1">
    <property type="nucleotide sequence ID" value="NZ_JBICRM010000002.1"/>
</dbReference>
<dbReference type="Gene3D" id="3.20.20.30">
    <property type="entry name" value="Luciferase-like domain"/>
    <property type="match status" value="1"/>
</dbReference>
<dbReference type="NCBIfam" id="TIGR03560">
    <property type="entry name" value="F420_Rv1855c"/>
    <property type="match status" value="1"/>
</dbReference>
<comment type="caution">
    <text evidence="6">The sequence shown here is derived from an EMBL/GenBank/DDBJ whole genome shotgun (WGS) entry which is preliminary data.</text>
</comment>
<dbReference type="InterPro" id="IPR011251">
    <property type="entry name" value="Luciferase-like_dom"/>
</dbReference>
<dbReference type="InterPro" id="IPR050172">
    <property type="entry name" value="SsuD_RutA_monooxygenase"/>
</dbReference>
<evidence type="ECO:0000259" key="5">
    <source>
        <dbReference type="Pfam" id="PF00296"/>
    </source>
</evidence>
<dbReference type="EC" id="1.-.-.-" evidence="6"/>
<evidence type="ECO:0000256" key="2">
    <source>
        <dbReference type="ARBA" id="ARBA00022643"/>
    </source>
</evidence>
<keyword evidence="1" id="KW-0285">Flavoprotein</keyword>
<dbReference type="InterPro" id="IPR019952">
    <property type="entry name" value="F420_OxRdatse_Rv1855c_pred"/>
</dbReference>
<dbReference type="PANTHER" id="PTHR42847">
    <property type="entry name" value="ALKANESULFONATE MONOOXYGENASE"/>
    <property type="match status" value="1"/>
</dbReference>